<feature type="transmembrane region" description="Helical" evidence="1">
    <location>
        <begin position="49"/>
        <end position="66"/>
    </location>
</feature>
<keyword evidence="1" id="KW-0812">Transmembrane</keyword>
<protein>
    <recommendedName>
        <fullName evidence="4">DUF1772 domain-containing protein</fullName>
    </recommendedName>
</protein>
<dbReference type="EMBL" id="JAHZUY010000006">
    <property type="protein sequence ID" value="MBW8268738.1"/>
    <property type="molecule type" value="Genomic_DNA"/>
</dbReference>
<evidence type="ECO:0000313" key="3">
    <source>
        <dbReference type="Proteomes" id="UP001519924"/>
    </source>
</evidence>
<dbReference type="RefSeq" id="WP_220116240.1">
    <property type="nucleotide sequence ID" value="NZ_JAHZUY010000006.1"/>
</dbReference>
<keyword evidence="1" id="KW-0472">Membrane</keyword>
<feature type="transmembrane region" description="Helical" evidence="1">
    <location>
        <begin position="127"/>
        <end position="150"/>
    </location>
</feature>
<gene>
    <name evidence="2" type="ORF">K1J50_04495</name>
</gene>
<evidence type="ECO:0000256" key="1">
    <source>
        <dbReference type="SAM" id="Phobius"/>
    </source>
</evidence>
<accession>A0ABS7F081</accession>
<reference evidence="2 3" key="1">
    <citation type="submission" date="2021-08" db="EMBL/GenBank/DDBJ databases">
        <title>Caldovatus sediminis gen. nov., sp. nov., a moderately thermophilic bacterium isolated from a hot spring.</title>
        <authorList>
            <person name="Hu C.-J."/>
            <person name="Li W.-J."/>
            <person name="Xian W.-D."/>
        </authorList>
    </citation>
    <scope>NUCLEOTIDE SEQUENCE [LARGE SCALE GENOMIC DNA]</scope>
    <source>
        <strain evidence="2 3">SYSU G05006</strain>
    </source>
</reference>
<name>A0ABS7F081_9PROT</name>
<comment type="caution">
    <text evidence="2">The sequence shown here is derived from an EMBL/GenBank/DDBJ whole genome shotgun (WGS) entry which is preliminary data.</text>
</comment>
<evidence type="ECO:0000313" key="2">
    <source>
        <dbReference type="EMBL" id="MBW8268738.1"/>
    </source>
</evidence>
<evidence type="ECO:0008006" key="4">
    <source>
        <dbReference type="Google" id="ProtNLM"/>
    </source>
</evidence>
<dbReference type="Proteomes" id="UP001519924">
    <property type="component" value="Unassembled WGS sequence"/>
</dbReference>
<organism evidence="2 3">
    <name type="scientific">Caldovatus aquaticus</name>
    <dbReference type="NCBI Taxonomy" id="2865671"/>
    <lineage>
        <taxon>Bacteria</taxon>
        <taxon>Pseudomonadati</taxon>
        <taxon>Pseudomonadota</taxon>
        <taxon>Alphaproteobacteria</taxon>
        <taxon>Acetobacterales</taxon>
        <taxon>Roseomonadaceae</taxon>
        <taxon>Caldovatus</taxon>
    </lineage>
</organism>
<feature type="transmembrane region" description="Helical" evidence="1">
    <location>
        <begin position="78"/>
        <end position="97"/>
    </location>
</feature>
<sequence>MALKTLQFLAIVLTALGLVPAGAHLFALPNKIGLAQEAYFVVQGIYRGWALFGLVLVPALFANLLLAFATRRTVRPSALALMAAVLMAANLAIFLAWTCPANAATENWTNPVPGWEMPRTRWEYSHAANAVLTFGALCLAVLSVLAAAPWRGQQGTDGSR</sequence>
<proteinExistence type="predicted"/>
<keyword evidence="3" id="KW-1185">Reference proteome</keyword>
<keyword evidence="1" id="KW-1133">Transmembrane helix</keyword>